<feature type="active site" evidence="5">
    <location>
        <position position="112"/>
    </location>
</feature>
<dbReference type="SUPFAM" id="SSF54001">
    <property type="entry name" value="Cysteine proteinases"/>
    <property type="match status" value="1"/>
</dbReference>
<dbReference type="InterPro" id="IPR001300">
    <property type="entry name" value="Peptidase_C2_calpain_cat"/>
</dbReference>
<dbReference type="InterPro" id="IPR038765">
    <property type="entry name" value="Papain-like_cys_pep_sf"/>
</dbReference>
<keyword evidence="2" id="KW-0645">Protease</keyword>
<reference evidence="8 9" key="1">
    <citation type="submission" date="2013-05" db="EMBL/GenBank/DDBJ databases">
        <title>Draft genome of the parasitic nematode Anyclostoma ceylanicum.</title>
        <authorList>
            <person name="Mitreva M."/>
        </authorList>
    </citation>
    <scope>NUCLEOTIDE SEQUENCE [LARGE SCALE GENOMIC DNA]</scope>
</reference>
<evidence type="ECO:0000256" key="1">
    <source>
        <dbReference type="ARBA" id="ARBA00007623"/>
    </source>
</evidence>
<dbReference type="PANTHER" id="PTHR10183:SF379">
    <property type="entry name" value="CALPAIN-5"/>
    <property type="match status" value="1"/>
</dbReference>
<evidence type="ECO:0000256" key="5">
    <source>
        <dbReference type="PIRSR" id="PIRSR622684-1"/>
    </source>
</evidence>
<keyword evidence="3" id="KW-0378">Hydrolase</keyword>
<dbReference type="GO" id="GO:0005737">
    <property type="term" value="C:cytoplasm"/>
    <property type="evidence" value="ECO:0007669"/>
    <property type="project" value="TreeGrafter"/>
</dbReference>
<evidence type="ECO:0000313" key="8">
    <source>
        <dbReference type="EMBL" id="EPB72006.1"/>
    </source>
</evidence>
<name>A0A0D6LPR0_9BILA</name>
<evidence type="ECO:0000256" key="3">
    <source>
        <dbReference type="ARBA" id="ARBA00022801"/>
    </source>
</evidence>
<comment type="similarity">
    <text evidence="1">Belongs to the peptidase C2 family.</text>
</comment>
<dbReference type="InterPro" id="IPR022684">
    <property type="entry name" value="Calpain_cysteine_protease"/>
</dbReference>
<comment type="caution">
    <text evidence="6">Lacks conserved residue(s) required for the propagation of feature annotation.</text>
</comment>
<dbReference type="Pfam" id="PF00648">
    <property type="entry name" value="Peptidase_C2"/>
    <property type="match status" value="1"/>
</dbReference>
<protein>
    <recommendedName>
        <fullName evidence="7">Calpain catalytic domain-containing protein</fullName>
    </recommendedName>
</protein>
<dbReference type="EMBL" id="KE125074">
    <property type="protein sequence ID" value="EPB72006.1"/>
    <property type="molecule type" value="Genomic_DNA"/>
</dbReference>
<evidence type="ECO:0000259" key="7">
    <source>
        <dbReference type="PROSITE" id="PS50203"/>
    </source>
</evidence>
<dbReference type="PROSITE" id="PS50203">
    <property type="entry name" value="CALPAIN_CAT"/>
    <property type="match status" value="1"/>
</dbReference>
<sequence>MQRCSENLPSFVVIVTTIINHRQRKFGSGLYGCYENLVGGHLSDALQDVSGGVAETVNVAKFLKTGGPDSPDQLFNNMKEAFDNEALIVAAIAANTKDEIEQTLDCGLVKGHAYAVTANSQFVSYLTNFADNSNKLEMSTINGVVL</sequence>
<dbReference type="GO" id="GO:0006508">
    <property type="term" value="P:proteolysis"/>
    <property type="evidence" value="ECO:0007669"/>
    <property type="project" value="UniProtKB-KW"/>
</dbReference>
<dbReference type="Gene3D" id="3.90.70.10">
    <property type="entry name" value="Cysteine proteinases"/>
    <property type="match status" value="1"/>
</dbReference>
<organism evidence="8 9">
    <name type="scientific">Ancylostoma ceylanicum</name>
    <dbReference type="NCBI Taxonomy" id="53326"/>
    <lineage>
        <taxon>Eukaryota</taxon>
        <taxon>Metazoa</taxon>
        <taxon>Ecdysozoa</taxon>
        <taxon>Nematoda</taxon>
        <taxon>Chromadorea</taxon>
        <taxon>Rhabditida</taxon>
        <taxon>Rhabditina</taxon>
        <taxon>Rhabditomorpha</taxon>
        <taxon>Strongyloidea</taxon>
        <taxon>Ancylostomatidae</taxon>
        <taxon>Ancylostomatinae</taxon>
        <taxon>Ancylostoma</taxon>
    </lineage>
</organism>
<keyword evidence="9" id="KW-1185">Reference proteome</keyword>
<feature type="domain" description="Calpain catalytic" evidence="7">
    <location>
        <begin position="30"/>
        <end position="117"/>
    </location>
</feature>
<evidence type="ECO:0000256" key="2">
    <source>
        <dbReference type="ARBA" id="ARBA00022670"/>
    </source>
</evidence>
<evidence type="ECO:0000313" key="9">
    <source>
        <dbReference type="Proteomes" id="UP000054495"/>
    </source>
</evidence>
<evidence type="ECO:0000256" key="4">
    <source>
        <dbReference type="ARBA" id="ARBA00022807"/>
    </source>
</evidence>
<gene>
    <name evidence="8" type="ORF">ANCCEY_08903</name>
</gene>
<dbReference type="Proteomes" id="UP000054495">
    <property type="component" value="Unassembled WGS sequence"/>
</dbReference>
<evidence type="ECO:0000256" key="6">
    <source>
        <dbReference type="PROSITE-ProRule" id="PRU00239"/>
    </source>
</evidence>
<dbReference type="GO" id="GO:0004198">
    <property type="term" value="F:calcium-dependent cysteine-type endopeptidase activity"/>
    <property type="evidence" value="ECO:0007669"/>
    <property type="project" value="InterPro"/>
</dbReference>
<proteinExistence type="inferred from homology"/>
<accession>A0A0D6LPR0</accession>
<keyword evidence="4" id="KW-0788">Thiol protease</keyword>
<dbReference type="AlphaFoldDB" id="A0A0D6LPR0"/>
<dbReference type="PANTHER" id="PTHR10183">
    <property type="entry name" value="CALPAIN"/>
    <property type="match status" value="1"/>
</dbReference>